<reference evidence="1" key="1">
    <citation type="submission" date="2020-10" db="EMBL/GenBank/DDBJ databases">
        <authorList>
            <person name="Kusch S."/>
        </authorList>
    </citation>
    <scope>NUCLEOTIDE SEQUENCE</scope>
    <source>
        <strain evidence="1">SwB9</strain>
    </source>
</reference>
<gene>
    <name evidence="1" type="ORF">SCLTRI_LOCUS1675</name>
</gene>
<dbReference type="OrthoDB" id="2588190at2759"/>
<comment type="caution">
    <text evidence="1">The sequence shown here is derived from an EMBL/GenBank/DDBJ whole genome shotgun (WGS) entry which is preliminary data.</text>
</comment>
<accession>A0A8H2VNQ4</accession>
<dbReference type="AlphaFoldDB" id="A0A8H2VNQ4"/>
<keyword evidence="2" id="KW-1185">Reference proteome</keyword>
<organism evidence="1 2">
    <name type="scientific">Sclerotinia trifoliorum</name>
    <dbReference type="NCBI Taxonomy" id="28548"/>
    <lineage>
        <taxon>Eukaryota</taxon>
        <taxon>Fungi</taxon>
        <taxon>Dikarya</taxon>
        <taxon>Ascomycota</taxon>
        <taxon>Pezizomycotina</taxon>
        <taxon>Leotiomycetes</taxon>
        <taxon>Helotiales</taxon>
        <taxon>Sclerotiniaceae</taxon>
        <taxon>Sclerotinia</taxon>
    </lineage>
</organism>
<sequence>MGEETNNRFSIHDILGHSNMQSIQSSQRHSCYLLSRRLTHNNHWRRRIRSTERETILVPAGTELRVELKILYATAFVFANGGRRSESCGRVRKRIYVGV</sequence>
<proteinExistence type="predicted"/>
<evidence type="ECO:0000313" key="2">
    <source>
        <dbReference type="Proteomes" id="UP000624404"/>
    </source>
</evidence>
<dbReference type="EMBL" id="CAJHIA010000007">
    <property type="protein sequence ID" value="CAD6441883.1"/>
    <property type="molecule type" value="Genomic_DNA"/>
</dbReference>
<evidence type="ECO:0000313" key="1">
    <source>
        <dbReference type="EMBL" id="CAD6441883.1"/>
    </source>
</evidence>
<dbReference type="Proteomes" id="UP000624404">
    <property type="component" value="Unassembled WGS sequence"/>
</dbReference>
<name>A0A8H2VNQ4_9HELO</name>
<protein>
    <submittedName>
        <fullName evidence="1">Ba3d73eb-9666-49f4-97b0-8983da3d5756</fullName>
    </submittedName>
</protein>